<keyword evidence="2" id="KW-0813">Transport</keyword>
<feature type="transmembrane region" description="Helical" evidence="8">
    <location>
        <begin position="136"/>
        <end position="153"/>
    </location>
</feature>
<evidence type="ECO:0000256" key="1">
    <source>
        <dbReference type="ARBA" id="ARBA00004651"/>
    </source>
</evidence>
<reference evidence="11" key="1">
    <citation type="submission" date="2020-10" db="EMBL/GenBank/DDBJ databases">
        <authorList>
            <person name="Gilroy R."/>
        </authorList>
    </citation>
    <scope>NUCLEOTIDE SEQUENCE</scope>
    <source>
        <strain evidence="11">14508</strain>
    </source>
</reference>
<dbReference type="InterPro" id="IPR027417">
    <property type="entry name" value="P-loop_NTPase"/>
</dbReference>
<evidence type="ECO:0000259" key="10">
    <source>
        <dbReference type="PROSITE" id="PS50929"/>
    </source>
</evidence>
<organism evidence="11 12">
    <name type="scientific">Candidatus Caccosoma faecigallinarum</name>
    <dbReference type="NCBI Taxonomy" id="2840720"/>
    <lineage>
        <taxon>Bacteria</taxon>
        <taxon>Bacillati</taxon>
        <taxon>Bacillota</taxon>
        <taxon>Bacillota incertae sedis</taxon>
        <taxon>Candidatus Caccosoma</taxon>
    </lineage>
</organism>
<evidence type="ECO:0000256" key="5">
    <source>
        <dbReference type="ARBA" id="ARBA00022840"/>
    </source>
</evidence>
<evidence type="ECO:0000256" key="4">
    <source>
        <dbReference type="ARBA" id="ARBA00022741"/>
    </source>
</evidence>
<dbReference type="InterPro" id="IPR036640">
    <property type="entry name" value="ABC1_TM_sf"/>
</dbReference>
<dbReference type="Gene3D" id="3.40.50.300">
    <property type="entry name" value="P-loop containing nucleotide triphosphate hydrolases"/>
    <property type="match status" value="1"/>
</dbReference>
<feature type="domain" description="ABC transmembrane type-1" evidence="10">
    <location>
        <begin position="16"/>
        <end position="305"/>
    </location>
</feature>
<reference evidence="11" key="2">
    <citation type="journal article" date="2021" name="PeerJ">
        <title>Extensive microbial diversity within the chicken gut microbiome revealed by metagenomics and culture.</title>
        <authorList>
            <person name="Gilroy R."/>
            <person name="Ravi A."/>
            <person name="Getino M."/>
            <person name="Pursley I."/>
            <person name="Horton D.L."/>
            <person name="Alikhan N.F."/>
            <person name="Baker D."/>
            <person name="Gharbi K."/>
            <person name="Hall N."/>
            <person name="Watson M."/>
            <person name="Adriaenssens E.M."/>
            <person name="Foster-Nyarko E."/>
            <person name="Jarju S."/>
            <person name="Secka A."/>
            <person name="Antonio M."/>
            <person name="Oren A."/>
            <person name="Chaudhuri R.R."/>
            <person name="La Ragione R."/>
            <person name="Hildebrand F."/>
            <person name="Pallen M.J."/>
        </authorList>
    </citation>
    <scope>NUCLEOTIDE SEQUENCE</scope>
    <source>
        <strain evidence="11">14508</strain>
    </source>
</reference>
<proteinExistence type="predicted"/>
<dbReference type="GO" id="GO:0016887">
    <property type="term" value="F:ATP hydrolysis activity"/>
    <property type="evidence" value="ECO:0007669"/>
    <property type="project" value="InterPro"/>
</dbReference>
<dbReference type="InterPro" id="IPR011527">
    <property type="entry name" value="ABC1_TM_dom"/>
</dbReference>
<dbReference type="GO" id="GO:0015421">
    <property type="term" value="F:ABC-type oligopeptide transporter activity"/>
    <property type="evidence" value="ECO:0007669"/>
    <property type="project" value="TreeGrafter"/>
</dbReference>
<dbReference type="Gene3D" id="1.20.1560.10">
    <property type="entry name" value="ABC transporter type 1, transmembrane domain"/>
    <property type="match status" value="1"/>
</dbReference>
<dbReference type="InterPro" id="IPR003439">
    <property type="entry name" value="ABC_transporter-like_ATP-bd"/>
</dbReference>
<dbReference type="PANTHER" id="PTHR43394:SF1">
    <property type="entry name" value="ATP-BINDING CASSETTE SUB-FAMILY B MEMBER 10, MITOCHONDRIAL"/>
    <property type="match status" value="1"/>
</dbReference>
<dbReference type="Pfam" id="PF00664">
    <property type="entry name" value="ABC_membrane"/>
    <property type="match status" value="1"/>
</dbReference>
<dbReference type="InterPro" id="IPR039421">
    <property type="entry name" value="Type_1_exporter"/>
</dbReference>
<accession>A0A9D1G7Q2</accession>
<evidence type="ECO:0000256" key="3">
    <source>
        <dbReference type="ARBA" id="ARBA00022692"/>
    </source>
</evidence>
<gene>
    <name evidence="11" type="ORF">IAD04_00555</name>
</gene>
<dbReference type="FunFam" id="3.40.50.300:FF:000287">
    <property type="entry name" value="Multidrug ABC transporter ATP-binding protein"/>
    <property type="match status" value="1"/>
</dbReference>
<keyword evidence="6 8" id="KW-1133">Transmembrane helix</keyword>
<feature type="transmembrane region" description="Helical" evidence="8">
    <location>
        <begin position="12"/>
        <end position="37"/>
    </location>
</feature>
<dbReference type="PROSITE" id="PS50929">
    <property type="entry name" value="ABC_TM1F"/>
    <property type="match status" value="1"/>
</dbReference>
<keyword evidence="3 8" id="KW-0812">Transmembrane</keyword>
<protein>
    <submittedName>
        <fullName evidence="11">ABC transporter ATP-binding protein</fullName>
    </submittedName>
</protein>
<comment type="subcellular location">
    <subcellularLocation>
        <location evidence="1">Cell membrane</location>
        <topology evidence="1">Multi-pass membrane protein</topology>
    </subcellularLocation>
</comment>
<dbReference type="GO" id="GO:0005524">
    <property type="term" value="F:ATP binding"/>
    <property type="evidence" value="ECO:0007669"/>
    <property type="project" value="UniProtKB-KW"/>
</dbReference>
<dbReference type="EMBL" id="DVKI01000016">
    <property type="protein sequence ID" value="HIT16860.1"/>
    <property type="molecule type" value="Genomic_DNA"/>
</dbReference>
<evidence type="ECO:0000313" key="12">
    <source>
        <dbReference type="Proteomes" id="UP000886893"/>
    </source>
</evidence>
<evidence type="ECO:0000259" key="9">
    <source>
        <dbReference type="PROSITE" id="PS50893"/>
    </source>
</evidence>
<dbReference type="InterPro" id="IPR003593">
    <property type="entry name" value="AAA+_ATPase"/>
</dbReference>
<dbReference type="SMART" id="SM00382">
    <property type="entry name" value="AAA"/>
    <property type="match status" value="1"/>
</dbReference>
<dbReference type="PROSITE" id="PS50893">
    <property type="entry name" value="ABC_TRANSPORTER_2"/>
    <property type="match status" value="1"/>
</dbReference>
<evidence type="ECO:0000256" key="8">
    <source>
        <dbReference type="SAM" id="Phobius"/>
    </source>
</evidence>
<sequence length="578" mass="65871">MKNFLSYLKPHRFLLIISFLFCFISVAFSLIIPIFIGKAIDEMIGPNQVDFANIYPILLWILIFLTLSAVFSYFYEWIAAKLTQSVVKKLRDDAFYHLEYSSIVFIDTHAHGDLVSRIVSDIEQISNGLLEGFKQLYKGVITILITLIFMFFVNYILAFVVILITPLSLFVASYISKRNHRFFTKQAKIQGEIGAYVLEMIENQKIVKGLTYENQAIAQFKQQNQELYQVGCDAQFSSSLTNPSTRFVNNLVYTAVGIIGMLLMLQNASFIPLLTIGGLSSFLTYANQYTKPFNEISGVVTELQTALSSLKRVQELLHVQKEVDDGNQMIHHPIETIHFDHIYFSYDPNRPLIHDFHFTVKKGQKIAIVGPTGCGKTTMINLLMRFYDVNHGGIFINNQNIIQIPKADLRKSFGMVLQDTWIFHGTVFENVAYGKTNATKEEVIEACKKVHAHSFISRLPKGYDTIISATSGLSTVEKQLLTIARMMLRQPEIIILDEATSNIDTRTEKKINDAFDQMMQGKTIFVIAHQLSTIQSADQILVMKDGNIIEKGTHQQLLKQNGFYKKLYLSQFEHQELI</sequence>
<dbReference type="Proteomes" id="UP000886893">
    <property type="component" value="Unassembled WGS sequence"/>
</dbReference>
<keyword evidence="4" id="KW-0547">Nucleotide-binding</keyword>
<dbReference type="SUPFAM" id="SSF52540">
    <property type="entry name" value="P-loop containing nucleoside triphosphate hydrolases"/>
    <property type="match status" value="1"/>
</dbReference>
<feature type="transmembrane region" description="Helical" evidence="8">
    <location>
        <begin position="247"/>
        <end position="265"/>
    </location>
</feature>
<evidence type="ECO:0000256" key="7">
    <source>
        <dbReference type="ARBA" id="ARBA00023136"/>
    </source>
</evidence>
<dbReference type="SUPFAM" id="SSF90123">
    <property type="entry name" value="ABC transporter transmembrane region"/>
    <property type="match status" value="1"/>
</dbReference>
<keyword evidence="7 8" id="KW-0472">Membrane</keyword>
<dbReference type="GO" id="GO:0005886">
    <property type="term" value="C:plasma membrane"/>
    <property type="evidence" value="ECO:0007669"/>
    <property type="project" value="UniProtKB-SubCell"/>
</dbReference>
<evidence type="ECO:0000256" key="2">
    <source>
        <dbReference type="ARBA" id="ARBA00022448"/>
    </source>
</evidence>
<evidence type="ECO:0000313" key="11">
    <source>
        <dbReference type="EMBL" id="HIT16860.1"/>
    </source>
</evidence>
<dbReference type="CDD" id="cd18547">
    <property type="entry name" value="ABC_6TM_Tm288_like"/>
    <property type="match status" value="1"/>
</dbReference>
<name>A0A9D1G7Q2_9FIRM</name>
<evidence type="ECO:0000256" key="6">
    <source>
        <dbReference type="ARBA" id="ARBA00022989"/>
    </source>
</evidence>
<dbReference type="CDD" id="cd03254">
    <property type="entry name" value="ABCC_Glucan_exporter_like"/>
    <property type="match status" value="1"/>
</dbReference>
<dbReference type="Pfam" id="PF00005">
    <property type="entry name" value="ABC_tran"/>
    <property type="match status" value="1"/>
</dbReference>
<dbReference type="AlphaFoldDB" id="A0A9D1G7Q2"/>
<keyword evidence="5 11" id="KW-0067">ATP-binding</keyword>
<comment type="caution">
    <text evidence="11">The sequence shown here is derived from an EMBL/GenBank/DDBJ whole genome shotgun (WGS) entry which is preliminary data.</text>
</comment>
<feature type="domain" description="ABC transporter" evidence="9">
    <location>
        <begin position="337"/>
        <end position="570"/>
    </location>
</feature>
<dbReference type="PANTHER" id="PTHR43394">
    <property type="entry name" value="ATP-DEPENDENT PERMEASE MDL1, MITOCHONDRIAL"/>
    <property type="match status" value="1"/>
</dbReference>
<feature type="transmembrane region" description="Helical" evidence="8">
    <location>
        <begin position="57"/>
        <end position="75"/>
    </location>
</feature>